<evidence type="ECO:0000259" key="7">
    <source>
        <dbReference type="PROSITE" id="PS50048"/>
    </source>
</evidence>
<evidence type="ECO:0000256" key="5">
    <source>
        <dbReference type="ARBA" id="ARBA00023242"/>
    </source>
</evidence>
<dbReference type="Pfam" id="PF00172">
    <property type="entry name" value="Zn_clus"/>
    <property type="match status" value="1"/>
</dbReference>
<dbReference type="InterPro" id="IPR050987">
    <property type="entry name" value="AtrR-like"/>
</dbReference>
<dbReference type="AlphaFoldDB" id="A0AAD4GND5"/>
<dbReference type="InterPro" id="IPR007219">
    <property type="entry name" value="XnlR_reg_dom"/>
</dbReference>
<protein>
    <recommendedName>
        <fullName evidence="7">Zn(2)-C6 fungal-type domain-containing protein</fullName>
    </recommendedName>
</protein>
<dbReference type="CDD" id="cd00067">
    <property type="entry name" value="GAL4"/>
    <property type="match status" value="1"/>
</dbReference>
<organism evidence="8 9">
    <name type="scientific">Aspergillus nanangensis</name>
    <dbReference type="NCBI Taxonomy" id="2582783"/>
    <lineage>
        <taxon>Eukaryota</taxon>
        <taxon>Fungi</taxon>
        <taxon>Dikarya</taxon>
        <taxon>Ascomycota</taxon>
        <taxon>Pezizomycotina</taxon>
        <taxon>Eurotiomycetes</taxon>
        <taxon>Eurotiomycetidae</taxon>
        <taxon>Eurotiales</taxon>
        <taxon>Aspergillaceae</taxon>
        <taxon>Aspergillus</taxon>
        <taxon>Aspergillus subgen. Circumdati</taxon>
    </lineage>
</organism>
<dbReference type="Proteomes" id="UP001194746">
    <property type="component" value="Unassembled WGS sequence"/>
</dbReference>
<accession>A0AAD4GND5</accession>
<evidence type="ECO:0000256" key="6">
    <source>
        <dbReference type="SAM" id="MobiDB-lite"/>
    </source>
</evidence>
<evidence type="ECO:0000313" key="9">
    <source>
        <dbReference type="Proteomes" id="UP001194746"/>
    </source>
</evidence>
<dbReference type="PANTHER" id="PTHR46910">
    <property type="entry name" value="TRANSCRIPTION FACTOR PDR1"/>
    <property type="match status" value="1"/>
</dbReference>
<dbReference type="Pfam" id="PF04082">
    <property type="entry name" value="Fungal_trans"/>
    <property type="match status" value="1"/>
</dbReference>
<feature type="compositionally biased region" description="Basic and acidic residues" evidence="6">
    <location>
        <begin position="623"/>
        <end position="637"/>
    </location>
</feature>
<keyword evidence="1" id="KW-0479">Metal-binding</keyword>
<name>A0AAD4GND5_ASPNN</name>
<keyword evidence="2" id="KW-0805">Transcription regulation</keyword>
<dbReference type="GO" id="GO:0009893">
    <property type="term" value="P:positive regulation of metabolic process"/>
    <property type="evidence" value="ECO:0007669"/>
    <property type="project" value="UniProtKB-ARBA"/>
</dbReference>
<feature type="region of interest" description="Disordered" evidence="6">
    <location>
        <begin position="43"/>
        <end position="79"/>
    </location>
</feature>
<gene>
    <name evidence="8" type="ORF">FE257_003835</name>
</gene>
<dbReference type="CDD" id="cd12148">
    <property type="entry name" value="fungal_TF_MHR"/>
    <property type="match status" value="1"/>
</dbReference>
<dbReference type="InterPro" id="IPR001138">
    <property type="entry name" value="Zn2Cys6_DnaBD"/>
</dbReference>
<proteinExistence type="predicted"/>
<feature type="region of interest" description="Disordered" evidence="6">
    <location>
        <begin position="607"/>
        <end position="639"/>
    </location>
</feature>
<dbReference type="GO" id="GO:0003677">
    <property type="term" value="F:DNA binding"/>
    <property type="evidence" value="ECO:0007669"/>
    <property type="project" value="UniProtKB-KW"/>
</dbReference>
<dbReference type="Gene3D" id="4.10.240.10">
    <property type="entry name" value="Zn(2)-C6 fungal-type DNA-binding domain"/>
    <property type="match status" value="1"/>
</dbReference>
<dbReference type="PROSITE" id="PS00463">
    <property type="entry name" value="ZN2_CY6_FUNGAL_1"/>
    <property type="match status" value="1"/>
</dbReference>
<dbReference type="SMART" id="SM00066">
    <property type="entry name" value="GAL4"/>
    <property type="match status" value="1"/>
</dbReference>
<dbReference type="SUPFAM" id="SSF57701">
    <property type="entry name" value="Zn2/Cys6 DNA-binding domain"/>
    <property type="match status" value="1"/>
</dbReference>
<dbReference type="PANTHER" id="PTHR46910:SF17">
    <property type="entry name" value="SCFA-RELATED"/>
    <property type="match status" value="1"/>
</dbReference>
<keyword evidence="3" id="KW-0238">DNA-binding</keyword>
<evidence type="ECO:0000256" key="2">
    <source>
        <dbReference type="ARBA" id="ARBA00023015"/>
    </source>
</evidence>
<dbReference type="InterPro" id="IPR036864">
    <property type="entry name" value="Zn2-C6_fun-type_DNA-bd_sf"/>
</dbReference>
<evidence type="ECO:0000256" key="4">
    <source>
        <dbReference type="ARBA" id="ARBA00023163"/>
    </source>
</evidence>
<feature type="domain" description="Zn(2)-C6 fungal-type" evidence="7">
    <location>
        <begin position="16"/>
        <end position="45"/>
    </location>
</feature>
<reference evidence="8" key="2">
    <citation type="submission" date="2020-02" db="EMBL/GenBank/DDBJ databases">
        <authorList>
            <person name="Gilchrist C.L.M."/>
            <person name="Chooi Y.-H."/>
        </authorList>
    </citation>
    <scope>NUCLEOTIDE SEQUENCE</scope>
    <source>
        <strain evidence="8">MST-FP2251</strain>
    </source>
</reference>
<evidence type="ECO:0000313" key="8">
    <source>
        <dbReference type="EMBL" id="KAF9883241.1"/>
    </source>
</evidence>
<keyword evidence="4" id="KW-0804">Transcription</keyword>
<dbReference type="PROSITE" id="PS50048">
    <property type="entry name" value="ZN2_CY6_FUNGAL_2"/>
    <property type="match status" value="1"/>
</dbReference>
<dbReference type="GO" id="GO:0000981">
    <property type="term" value="F:DNA-binding transcription factor activity, RNA polymerase II-specific"/>
    <property type="evidence" value="ECO:0007669"/>
    <property type="project" value="InterPro"/>
</dbReference>
<keyword evidence="5" id="KW-0539">Nucleus</keyword>
<dbReference type="SMART" id="SM00906">
    <property type="entry name" value="Fungal_trans"/>
    <property type="match status" value="1"/>
</dbReference>
<dbReference type="GO" id="GO:0008270">
    <property type="term" value="F:zinc ion binding"/>
    <property type="evidence" value="ECO:0007669"/>
    <property type="project" value="InterPro"/>
</dbReference>
<keyword evidence="9" id="KW-1185">Reference proteome</keyword>
<sequence length="736" mass="82195">MDQIPASTRRRRAKQACDRCRRQKLKCDSARPCLLCVHSGNKCETSERNTPSGVAKRRGHAKKPERARSFPESLPDYGPSGLLDPSDGACAVTDEQPSPNVSVIGFARQVFDEVEAGRSLTQGSVPGDTGKRRLDDIPWSFGKSKLPPDCVLWVAIDAYFSRVHWFMLIFHEIHFRNTAKRVLSLSSWKRRDLSEVLVVLTVVAVGLKAALPDVSWAGYEIFNDLDLDGCRFMISLVCEIRLHLLDLIEDCHIEAVQVCLLLSSMYGYHDSPSLAWNTAGMAFRAAMYLELYKRAPADQDPTMAQVRCRCWNTIMASDVVLSIIYGRPLTIDATFARLHVIHESEDMRIDSLLLGHPMFKGVGNQDSTASFHTAKFKLYVVIRKALVHSMNIRSTTPGETVLSRFESVAQTAHNSEALLRQWQNDIPALFDFSQLAPGGRWERLENSLQNIPLEIRHKAEVIILQAAMLQVIYDSALILVHQPLLEHKTHDLLPSASTIDSVDKSLRVAVEAALRISDFPVHMFQRHFAISFISLQLFTAGVILCLLPLNQPFTHAAQEAKTGVMKIIKACRAVKTNDRIAQHTVELLTELLKVTINREMNSALKTAGESREMNHIARSVPTRQEDRPGQGEPHDLSTDANPSINIQVQFFQPTTYIEEGLFVPGYPEISNNPEQGVLVNDPTGNNASLGSIFPALPQSGQTLQEFDDAFGQYGQSMFALVADDRYSAWNLGRTFP</sequence>
<evidence type="ECO:0000256" key="1">
    <source>
        <dbReference type="ARBA" id="ARBA00022723"/>
    </source>
</evidence>
<dbReference type="GO" id="GO:0006351">
    <property type="term" value="P:DNA-templated transcription"/>
    <property type="evidence" value="ECO:0007669"/>
    <property type="project" value="InterPro"/>
</dbReference>
<reference evidence="8" key="1">
    <citation type="journal article" date="2019" name="Beilstein J. Org. Chem.">
        <title>Nanangenines: drimane sesquiterpenoids as the dominant metabolite cohort of a novel Australian fungus, Aspergillus nanangensis.</title>
        <authorList>
            <person name="Lacey H.J."/>
            <person name="Gilchrist C.L.M."/>
            <person name="Crombie A."/>
            <person name="Kalaitzis J.A."/>
            <person name="Vuong D."/>
            <person name="Rutledge P.J."/>
            <person name="Turner P."/>
            <person name="Pitt J.I."/>
            <person name="Lacey E."/>
            <person name="Chooi Y.H."/>
            <person name="Piggott A.M."/>
        </authorList>
    </citation>
    <scope>NUCLEOTIDE SEQUENCE</scope>
    <source>
        <strain evidence="8">MST-FP2251</strain>
    </source>
</reference>
<evidence type="ECO:0000256" key="3">
    <source>
        <dbReference type="ARBA" id="ARBA00023125"/>
    </source>
</evidence>
<comment type="caution">
    <text evidence="8">The sequence shown here is derived from an EMBL/GenBank/DDBJ whole genome shotgun (WGS) entry which is preliminary data.</text>
</comment>
<dbReference type="EMBL" id="VCAU01000175">
    <property type="protein sequence ID" value="KAF9883241.1"/>
    <property type="molecule type" value="Genomic_DNA"/>
</dbReference>